<dbReference type="EMBL" id="CAKXAJ010025452">
    <property type="protein sequence ID" value="CAH2239714.1"/>
    <property type="molecule type" value="Genomic_DNA"/>
</dbReference>
<sequence>MYLQQTILSRDCPQLGSTTDLTPTLIGIYDSLLEPVKSLRPEANRLETAKDARNDPPVQESIEDNMTEEKDATVPASPPKDPSKIAGSIKLPIATINKSSLFTLRTKSDNNGAIESKCDLTSDTVKEKVQRTFKEINKETTTFDNLSPNVKRMISGAAETTTLKFQKKSITIGRSSTRRCNIPLVGATSKISQSGLEILPSVEIYDQPTIKTFSNESPAKTAITVPLIKPDFKINDEQTTYDVPSNNQPAIYDVPNLNKTAFETLSLPFIDQSIELSISCNDREFDTKLPSKDSSPQKPEPKTSTPEASPIKFPKNLNDGTNSLHRKNFGSKTEGSPSKLLKTGPYPEAVASTGNLKMIQEKEVIRLNPAIEVTRPLSMSSIASSSSTSSSGVQNKGGVNSAYLASIESLDDHSDADMTSANGSNNFVNSAGMLKTSVSEDSRTELPRQNAFEEMPGLSQLERVCAEIVQTENVYVEDLRQVVEAGNVNVQEAAIQYILYRENK</sequence>
<keyword evidence="3" id="KW-1185">Reference proteome</keyword>
<feature type="region of interest" description="Disordered" evidence="1">
    <location>
        <begin position="285"/>
        <end position="346"/>
    </location>
</feature>
<gene>
    <name evidence="2" type="primary">jg6783</name>
    <name evidence="2" type="ORF">PAEG_LOCUS16373</name>
</gene>
<dbReference type="OrthoDB" id="1594986at2759"/>
<organism evidence="2 3">
    <name type="scientific">Pararge aegeria aegeria</name>
    <dbReference type="NCBI Taxonomy" id="348720"/>
    <lineage>
        <taxon>Eukaryota</taxon>
        <taxon>Metazoa</taxon>
        <taxon>Ecdysozoa</taxon>
        <taxon>Arthropoda</taxon>
        <taxon>Hexapoda</taxon>
        <taxon>Insecta</taxon>
        <taxon>Pterygota</taxon>
        <taxon>Neoptera</taxon>
        <taxon>Endopterygota</taxon>
        <taxon>Lepidoptera</taxon>
        <taxon>Glossata</taxon>
        <taxon>Ditrysia</taxon>
        <taxon>Papilionoidea</taxon>
        <taxon>Nymphalidae</taxon>
        <taxon>Satyrinae</taxon>
        <taxon>Satyrini</taxon>
        <taxon>Parargina</taxon>
        <taxon>Pararge</taxon>
    </lineage>
</organism>
<dbReference type="Proteomes" id="UP000838756">
    <property type="component" value="Unassembled WGS sequence"/>
</dbReference>
<feature type="compositionally biased region" description="Basic and acidic residues" evidence="1">
    <location>
        <begin position="45"/>
        <end position="54"/>
    </location>
</feature>
<evidence type="ECO:0000256" key="1">
    <source>
        <dbReference type="SAM" id="MobiDB-lite"/>
    </source>
</evidence>
<evidence type="ECO:0000313" key="2">
    <source>
        <dbReference type="EMBL" id="CAH2239714.1"/>
    </source>
</evidence>
<comment type="caution">
    <text evidence="2">The sequence shown here is derived from an EMBL/GenBank/DDBJ whole genome shotgun (WGS) entry which is preliminary data.</text>
</comment>
<evidence type="ECO:0000313" key="3">
    <source>
        <dbReference type="Proteomes" id="UP000838756"/>
    </source>
</evidence>
<reference evidence="2" key="1">
    <citation type="submission" date="2022-03" db="EMBL/GenBank/DDBJ databases">
        <authorList>
            <person name="Lindestad O."/>
        </authorList>
    </citation>
    <scope>NUCLEOTIDE SEQUENCE</scope>
</reference>
<feature type="compositionally biased region" description="Polar residues" evidence="1">
    <location>
        <begin position="292"/>
        <end position="307"/>
    </location>
</feature>
<dbReference type="AlphaFoldDB" id="A0A8S4RT75"/>
<feature type="region of interest" description="Disordered" evidence="1">
    <location>
        <begin position="45"/>
        <end position="86"/>
    </location>
</feature>
<proteinExistence type="predicted"/>
<name>A0A8S4RT75_9NEOP</name>
<accession>A0A8S4RT75</accession>
<protein>
    <submittedName>
        <fullName evidence="2">Jg6783 protein</fullName>
    </submittedName>
</protein>